<gene>
    <name evidence="3" type="primary">subA</name>
    <name evidence="3" type="ORF">A2J79_004766</name>
</gene>
<dbReference type="InterPro" id="IPR000209">
    <property type="entry name" value="Peptidase_S8/S53_dom"/>
</dbReference>
<dbReference type="GO" id="GO:0006508">
    <property type="term" value="P:proteolysis"/>
    <property type="evidence" value="ECO:0007669"/>
    <property type="project" value="InterPro"/>
</dbReference>
<evidence type="ECO:0000256" key="1">
    <source>
        <dbReference type="PROSITE-ProRule" id="PRU01240"/>
    </source>
</evidence>
<dbReference type="GO" id="GO:0004252">
    <property type="term" value="F:serine-type endopeptidase activity"/>
    <property type="evidence" value="ECO:0007669"/>
    <property type="project" value="InterPro"/>
</dbReference>
<dbReference type="PROSITE" id="PS51892">
    <property type="entry name" value="SUBTILASE"/>
    <property type="match status" value="1"/>
</dbReference>
<comment type="similarity">
    <text evidence="1">Belongs to the peptidase S8 family.</text>
</comment>
<comment type="caution">
    <text evidence="1">Lacks conserved residue(s) required for the propagation of feature annotation.</text>
</comment>
<feature type="domain" description="Peptidase S8/S53" evidence="2">
    <location>
        <begin position="22"/>
        <end position="196"/>
    </location>
</feature>
<evidence type="ECO:0000313" key="3">
    <source>
        <dbReference type="EMBL" id="EFJ6484340.1"/>
    </source>
</evidence>
<feature type="non-terminal residue" evidence="3">
    <location>
        <position position="1"/>
    </location>
</feature>
<comment type="caution">
    <text evidence="3">The sequence shown here is derived from an EMBL/GenBank/DDBJ whole genome shotgun (WGS) entry which is preliminary data.</text>
</comment>
<organism evidence="3 4">
    <name type="scientific">Escherichia coli</name>
    <dbReference type="NCBI Taxonomy" id="562"/>
    <lineage>
        <taxon>Bacteria</taxon>
        <taxon>Pseudomonadati</taxon>
        <taxon>Pseudomonadota</taxon>
        <taxon>Gammaproteobacteria</taxon>
        <taxon>Enterobacterales</taxon>
        <taxon>Enterobacteriaceae</taxon>
        <taxon>Escherichia</taxon>
    </lineage>
</organism>
<dbReference type="AlphaFoldDB" id="A0AAN3HCX6"/>
<dbReference type="Gene3D" id="3.40.50.200">
    <property type="entry name" value="Peptidase S8/S53 domain"/>
    <property type="match status" value="1"/>
</dbReference>
<sequence length="235" mass="25163">SSRRVIPDGVQDSWIRATESIMSNVFLAPGEEKIINISGGQKGISSASVWSELLSRMGRNNERLIVAAVGNDGADIRKLSAQQRIWPAAYHPVSSVNKKQDPVIRVAALAQYRKGETPVLHGGGVTGSRFGNGWVDIAAPGQNITFLRPDGKTGIGSGTSEATAIVSGVLAAMVSCNPRATATELKRTLLESADKYPSLADKVTEGRVLNAEKAISMFCKKNYIPVRQGRMSEEL</sequence>
<reference evidence="3" key="1">
    <citation type="submission" date="2020-02" db="EMBL/GenBank/DDBJ databases">
        <authorList>
            <person name="Ashton P.M."/>
            <person name="Dallman T."/>
            <person name="Nair S."/>
            <person name="De Pinna E."/>
            <person name="Peters T."/>
            <person name="Grant K."/>
        </authorList>
    </citation>
    <scope>NUCLEOTIDE SEQUENCE</scope>
    <source>
        <strain evidence="3">93335</strain>
    </source>
</reference>
<dbReference type="Pfam" id="PF00082">
    <property type="entry name" value="Peptidase_S8"/>
    <property type="match status" value="1"/>
</dbReference>
<evidence type="ECO:0000313" key="4">
    <source>
        <dbReference type="Proteomes" id="UP000711811"/>
    </source>
</evidence>
<name>A0AAN3HCX6_ECOLX</name>
<protein>
    <submittedName>
        <fullName evidence="3">Subtilase AB5 cytotoxin subunit A</fullName>
    </submittedName>
</protein>
<evidence type="ECO:0000259" key="2">
    <source>
        <dbReference type="Pfam" id="PF00082"/>
    </source>
</evidence>
<dbReference type="InterPro" id="IPR036852">
    <property type="entry name" value="Peptidase_S8/S53_dom_sf"/>
</dbReference>
<proteinExistence type="inferred from homology"/>
<accession>A0AAN3HCX6</accession>
<dbReference type="SUPFAM" id="SSF52743">
    <property type="entry name" value="Subtilisin-like"/>
    <property type="match status" value="1"/>
</dbReference>
<dbReference type="EMBL" id="AATCLQ010000062">
    <property type="protein sequence ID" value="EFJ6484340.1"/>
    <property type="molecule type" value="Genomic_DNA"/>
</dbReference>
<dbReference type="Proteomes" id="UP000711811">
    <property type="component" value="Unassembled WGS sequence"/>
</dbReference>